<evidence type="ECO:0000259" key="4">
    <source>
        <dbReference type="Pfam" id="PF02854"/>
    </source>
</evidence>
<evidence type="ECO:0000256" key="2">
    <source>
        <dbReference type="ARBA" id="ARBA00022540"/>
    </source>
</evidence>
<dbReference type="GO" id="GO:0003743">
    <property type="term" value="F:translation initiation factor activity"/>
    <property type="evidence" value="ECO:0007669"/>
    <property type="project" value="UniProtKB-KW"/>
</dbReference>
<name>A0AAD7LRU5_QUISA</name>
<dbReference type="Gene3D" id="1.25.40.180">
    <property type="match status" value="1"/>
</dbReference>
<accession>A0AAD7LRU5</accession>
<dbReference type="PANTHER" id="PTHR23253">
    <property type="entry name" value="EUKARYOTIC TRANSLATION INITIATION FACTOR 4 GAMMA"/>
    <property type="match status" value="1"/>
</dbReference>
<dbReference type="KEGG" id="qsa:O6P43_017168"/>
<comment type="similarity">
    <text evidence="1">Belongs to the eukaryotic initiation factor 4G family.</text>
</comment>
<keyword evidence="3" id="KW-0648">Protein biosynthesis</keyword>
<evidence type="ECO:0000313" key="5">
    <source>
        <dbReference type="EMBL" id="KAJ7961870.1"/>
    </source>
</evidence>
<feature type="domain" description="MIF4G" evidence="4">
    <location>
        <begin position="32"/>
        <end position="163"/>
    </location>
</feature>
<dbReference type="GO" id="GO:0003729">
    <property type="term" value="F:mRNA binding"/>
    <property type="evidence" value="ECO:0007669"/>
    <property type="project" value="TreeGrafter"/>
</dbReference>
<organism evidence="5 6">
    <name type="scientific">Quillaja saponaria</name>
    <name type="common">Soap bark tree</name>
    <dbReference type="NCBI Taxonomy" id="32244"/>
    <lineage>
        <taxon>Eukaryota</taxon>
        <taxon>Viridiplantae</taxon>
        <taxon>Streptophyta</taxon>
        <taxon>Embryophyta</taxon>
        <taxon>Tracheophyta</taxon>
        <taxon>Spermatophyta</taxon>
        <taxon>Magnoliopsida</taxon>
        <taxon>eudicotyledons</taxon>
        <taxon>Gunneridae</taxon>
        <taxon>Pentapetalae</taxon>
        <taxon>rosids</taxon>
        <taxon>fabids</taxon>
        <taxon>Fabales</taxon>
        <taxon>Quillajaceae</taxon>
        <taxon>Quillaja</taxon>
    </lineage>
</organism>
<dbReference type="GO" id="GO:0016281">
    <property type="term" value="C:eukaryotic translation initiation factor 4F complex"/>
    <property type="evidence" value="ECO:0007669"/>
    <property type="project" value="TreeGrafter"/>
</dbReference>
<dbReference type="Proteomes" id="UP001163823">
    <property type="component" value="Chromosome 7"/>
</dbReference>
<dbReference type="AlphaFoldDB" id="A0AAD7LRU5"/>
<evidence type="ECO:0000313" key="6">
    <source>
        <dbReference type="Proteomes" id="UP001163823"/>
    </source>
</evidence>
<dbReference type="EMBL" id="JARAOO010000007">
    <property type="protein sequence ID" value="KAJ7961870.1"/>
    <property type="molecule type" value="Genomic_DNA"/>
</dbReference>
<dbReference type="PANTHER" id="PTHR23253:SF9">
    <property type="entry name" value="EUKARYOTIC TRANSLATION INITIATION FACTOR 4 GAMMA 2"/>
    <property type="match status" value="1"/>
</dbReference>
<evidence type="ECO:0000256" key="3">
    <source>
        <dbReference type="ARBA" id="ARBA00022917"/>
    </source>
</evidence>
<protein>
    <submittedName>
        <fullName evidence="5">Eukaryotic translation initiation factor 4G</fullName>
    </submittedName>
</protein>
<dbReference type="Pfam" id="PF02854">
    <property type="entry name" value="MIF4G"/>
    <property type="match status" value="1"/>
</dbReference>
<gene>
    <name evidence="5" type="ORF">O6P43_017168</name>
</gene>
<evidence type="ECO:0000256" key="1">
    <source>
        <dbReference type="ARBA" id="ARBA00005775"/>
    </source>
</evidence>
<proteinExistence type="inferred from homology"/>
<dbReference type="InterPro" id="IPR016024">
    <property type="entry name" value="ARM-type_fold"/>
</dbReference>
<reference evidence="5" key="1">
    <citation type="journal article" date="2023" name="Science">
        <title>Elucidation of the pathway for biosynthesis of saponin adjuvants from the soapbark tree.</title>
        <authorList>
            <person name="Reed J."/>
            <person name="Orme A."/>
            <person name="El-Demerdash A."/>
            <person name="Owen C."/>
            <person name="Martin L.B.B."/>
            <person name="Misra R.C."/>
            <person name="Kikuchi S."/>
            <person name="Rejzek M."/>
            <person name="Martin A.C."/>
            <person name="Harkess A."/>
            <person name="Leebens-Mack J."/>
            <person name="Louveau T."/>
            <person name="Stephenson M.J."/>
            <person name="Osbourn A."/>
        </authorList>
    </citation>
    <scope>NUCLEOTIDE SEQUENCE</scope>
    <source>
        <strain evidence="5">S10</strain>
    </source>
</reference>
<sequence>MVCRVDPLQMMHKAEKKYEVGKVIDEEQAKQRQIFDRAVMEPNFCEMYAGLCFHLAWELPDFSEDNEKITFKRLLLNKCQEEFERGEREGWEEGEIEQSEEEREQKRIKARRRMLGNIRLIGELYKKRMLTERIMHECLKKLLGQYQDPDEEDIEALCILMKYYWRDD</sequence>
<dbReference type="SUPFAM" id="SSF48371">
    <property type="entry name" value="ARM repeat"/>
    <property type="match status" value="1"/>
</dbReference>
<keyword evidence="6" id="KW-1185">Reference proteome</keyword>
<keyword evidence="2 5" id="KW-0396">Initiation factor</keyword>
<comment type="caution">
    <text evidence="5">The sequence shown here is derived from an EMBL/GenBank/DDBJ whole genome shotgun (WGS) entry which is preliminary data.</text>
</comment>
<dbReference type="InterPro" id="IPR003890">
    <property type="entry name" value="MIF4G-like_typ-3"/>
</dbReference>